<dbReference type="STRING" id="1548018.LS64_11150"/>
<dbReference type="InterPro" id="IPR026913">
    <property type="entry name" value="METTL24"/>
</dbReference>
<dbReference type="PANTHER" id="PTHR32026:SF10">
    <property type="entry name" value="METHYLTRANSFERASE-LIKE PROTEIN 24-RELATED"/>
    <property type="match status" value="1"/>
</dbReference>
<evidence type="ECO:0000313" key="2">
    <source>
        <dbReference type="Proteomes" id="UP000029714"/>
    </source>
</evidence>
<dbReference type="EMBL" id="JRMP02000003">
    <property type="protein sequence ID" value="TLD95309.1"/>
    <property type="molecule type" value="Genomic_DNA"/>
</dbReference>
<dbReference type="RefSeq" id="WP_118988428.1">
    <property type="nucleotide sequence ID" value="NZ_JRMP02000003.1"/>
</dbReference>
<dbReference type="AlphaFoldDB" id="A0A4U8T6R9"/>
<dbReference type="Proteomes" id="UP000029714">
    <property type="component" value="Unassembled WGS sequence"/>
</dbReference>
<proteinExistence type="predicted"/>
<dbReference type="PANTHER" id="PTHR32026">
    <property type="entry name" value="METHYLTRANSFERASE-LIKE PROTEIN 24"/>
    <property type="match status" value="1"/>
</dbReference>
<evidence type="ECO:0008006" key="3">
    <source>
        <dbReference type="Google" id="ProtNLM"/>
    </source>
</evidence>
<name>A0A4U8T6R9_9HELI</name>
<protein>
    <recommendedName>
        <fullName evidence="3">Methyltransferase FkbM domain-containing protein</fullName>
    </recommendedName>
</protein>
<accession>A0A4U8T6R9</accession>
<sequence>MRLPPPPVSVESNFLESKKPIAISLGVSPYSPWDLEMANLGYRVLQYDASIESAPYNHENITFFKKFVGVMDNENTISLQNVITQNDLREDSHNILQCDIEDCEWEILENIDLGLMAKFFPQVLFEFHNCNPENDELSSRRLKVLESLRRFYTPIFTHFNYHDVTYYNDGLFLCGLIEVSFLRNDLIPKDSKPFSGYLNISNLSAPNSHFYPDVPACFKDL</sequence>
<gene>
    <name evidence="1" type="ORF">LS64_002875</name>
</gene>
<organism evidence="1 2">
    <name type="scientific">Helicobacter saguini</name>
    <dbReference type="NCBI Taxonomy" id="1548018"/>
    <lineage>
        <taxon>Bacteria</taxon>
        <taxon>Pseudomonadati</taxon>
        <taxon>Campylobacterota</taxon>
        <taxon>Epsilonproteobacteria</taxon>
        <taxon>Campylobacterales</taxon>
        <taxon>Helicobacteraceae</taxon>
        <taxon>Helicobacter</taxon>
    </lineage>
</organism>
<comment type="caution">
    <text evidence="1">The sequence shown here is derived from an EMBL/GenBank/DDBJ whole genome shotgun (WGS) entry which is preliminary data.</text>
</comment>
<reference evidence="1 2" key="1">
    <citation type="journal article" date="2014" name="Genome Announc.">
        <title>Draft genome sequences of eight enterohepatic helicobacter species isolated from both laboratory and wild rodents.</title>
        <authorList>
            <person name="Sheh A."/>
            <person name="Shen Z."/>
            <person name="Fox J.G."/>
        </authorList>
    </citation>
    <scope>NUCLEOTIDE SEQUENCE [LARGE SCALE GENOMIC DNA]</scope>
    <source>
        <strain evidence="1 2">MIT 97-6194</strain>
    </source>
</reference>
<dbReference type="OrthoDB" id="5323305at2"/>
<reference evidence="1 2" key="2">
    <citation type="journal article" date="2016" name="Infect. Immun.">
        <title>Helicobacter saguini, a Novel Helicobacter Isolated from Cotton-Top Tamarins with Ulcerative Colitis, Has Proinflammatory Properties and Induces Typhlocolitis and Dysplasia in Gnotobiotic IL-10-/- Mice.</title>
        <authorList>
            <person name="Shen Z."/>
            <person name="Mannion A."/>
            <person name="Whary M.T."/>
            <person name="Muthupalani S."/>
            <person name="Sheh A."/>
            <person name="Feng Y."/>
            <person name="Gong G."/>
            <person name="Vandamme P."/>
            <person name="Holcombe H.R."/>
            <person name="Paster B.J."/>
            <person name="Fox J.G."/>
        </authorList>
    </citation>
    <scope>NUCLEOTIDE SEQUENCE [LARGE SCALE GENOMIC DNA]</scope>
    <source>
        <strain evidence="1 2">MIT 97-6194</strain>
    </source>
</reference>
<keyword evidence="2" id="KW-1185">Reference proteome</keyword>
<evidence type="ECO:0000313" key="1">
    <source>
        <dbReference type="EMBL" id="TLD95309.1"/>
    </source>
</evidence>